<keyword evidence="3" id="KW-1185">Reference proteome</keyword>
<evidence type="ECO:0000313" key="3">
    <source>
        <dbReference type="Proteomes" id="UP001162891"/>
    </source>
</evidence>
<dbReference type="EMBL" id="AP025591">
    <property type="protein sequence ID" value="BDG02472.1"/>
    <property type="molecule type" value="Genomic_DNA"/>
</dbReference>
<evidence type="ECO:0000313" key="2">
    <source>
        <dbReference type="EMBL" id="BDG02472.1"/>
    </source>
</evidence>
<dbReference type="Gene3D" id="2.30.42.10">
    <property type="match status" value="1"/>
</dbReference>
<dbReference type="InterPro" id="IPR036034">
    <property type="entry name" value="PDZ_sf"/>
</dbReference>
<reference evidence="3" key="1">
    <citation type="journal article" date="2022" name="Int. J. Syst. Evol. Microbiol.">
        <title>Anaeromyxobacter oryzae sp. nov., Anaeromyxobacter diazotrophicus sp. nov. and Anaeromyxobacter paludicola sp. nov., isolated from paddy soils.</title>
        <authorList>
            <person name="Itoh H."/>
            <person name="Xu Z."/>
            <person name="Mise K."/>
            <person name="Masuda Y."/>
            <person name="Ushijima N."/>
            <person name="Hayakawa C."/>
            <person name="Shiratori Y."/>
            <person name="Senoo K."/>
        </authorList>
    </citation>
    <scope>NUCLEOTIDE SEQUENCE [LARGE SCALE GENOMIC DNA]</scope>
    <source>
        <strain evidence="3">Red232</strain>
    </source>
</reference>
<dbReference type="SUPFAM" id="SSF50156">
    <property type="entry name" value="PDZ domain-like"/>
    <property type="match status" value="1"/>
</dbReference>
<dbReference type="RefSeq" id="WP_248360144.1">
    <property type="nucleotide sequence ID" value="NZ_AP025591.1"/>
</dbReference>
<evidence type="ECO:0008006" key="4">
    <source>
        <dbReference type="Google" id="ProtNLM"/>
    </source>
</evidence>
<protein>
    <recommendedName>
        <fullName evidence="4">PDZ domain-containing protein</fullName>
    </recommendedName>
</protein>
<feature type="chain" id="PRO_5047120578" description="PDZ domain-containing protein" evidence="1">
    <location>
        <begin position="25"/>
        <end position="340"/>
    </location>
</feature>
<evidence type="ECO:0000256" key="1">
    <source>
        <dbReference type="SAM" id="SignalP"/>
    </source>
</evidence>
<dbReference type="PROSITE" id="PS51257">
    <property type="entry name" value="PROKAR_LIPOPROTEIN"/>
    <property type="match status" value="1"/>
</dbReference>
<name>A0ABM7WSN5_9BACT</name>
<dbReference type="Proteomes" id="UP001162891">
    <property type="component" value="Chromosome"/>
</dbReference>
<gene>
    <name evidence="2" type="ORF">AMOR_14680</name>
</gene>
<accession>A0ABM7WSN5</accession>
<feature type="signal peptide" evidence="1">
    <location>
        <begin position="1"/>
        <end position="24"/>
    </location>
</feature>
<sequence>MLRALARRTALPALALALAVAGCASGPRVLVRRRPAGPVAVRAVAVYPYAFRWPEPAWKSHAKALDAAMRLSAQDRLLVFGPDDFRVWRPEADDPRVGTDLVGVLADRRLPATGFVVFRGWAERRIVRTAGELDGKGVVSSAEQVTYVAHLEVLDGGGRGVLVEVEGEATRDAATVDAFDDAPELTRLHRALVDEAWRVLAARLPGDAPPLPPVPARVIVVPGATLAWTEPGRPSLAEQLAAADPVEADVARLAVFRYFDPDVDGRALARRMRLPGGLLVVDGGAWAPPLREGDVIVAVDGRAAAGPHVLQRAVALARGGPVELTVARGAVRVPVTVMPR</sequence>
<organism evidence="2 3">
    <name type="scientific">Anaeromyxobacter oryzae</name>
    <dbReference type="NCBI Taxonomy" id="2918170"/>
    <lineage>
        <taxon>Bacteria</taxon>
        <taxon>Pseudomonadati</taxon>
        <taxon>Myxococcota</taxon>
        <taxon>Myxococcia</taxon>
        <taxon>Myxococcales</taxon>
        <taxon>Cystobacterineae</taxon>
        <taxon>Anaeromyxobacteraceae</taxon>
        <taxon>Anaeromyxobacter</taxon>
    </lineage>
</organism>
<proteinExistence type="predicted"/>
<keyword evidence="1" id="KW-0732">Signal</keyword>